<evidence type="ECO:0000313" key="2">
    <source>
        <dbReference type="EMBL" id="MCB6182948.1"/>
    </source>
</evidence>
<keyword evidence="3" id="KW-1185">Reference proteome</keyword>
<dbReference type="EMBL" id="JAJBZT010000002">
    <property type="protein sequence ID" value="MCB6182948.1"/>
    <property type="molecule type" value="Genomic_DNA"/>
</dbReference>
<keyword evidence="1" id="KW-0812">Transmembrane</keyword>
<protein>
    <recommendedName>
        <fullName evidence="4">ATP synthase F0 subunit 8</fullName>
    </recommendedName>
</protein>
<name>A0ABS8D432_9NEIS</name>
<evidence type="ECO:0000313" key="3">
    <source>
        <dbReference type="Proteomes" id="UP001165395"/>
    </source>
</evidence>
<accession>A0ABS8D432</accession>
<organism evidence="2 3">
    <name type="scientific">Leeia speluncae</name>
    <dbReference type="NCBI Taxonomy" id="2884804"/>
    <lineage>
        <taxon>Bacteria</taxon>
        <taxon>Pseudomonadati</taxon>
        <taxon>Pseudomonadota</taxon>
        <taxon>Betaproteobacteria</taxon>
        <taxon>Neisseriales</taxon>
        <taxon>Leeiaceae</taxon>
        <taxon>Leeia</taxon>
    </lineage>
</organism>
<proteinExistence type="predicted"/>
<reference evidence="2" key="1">
    <citation type="submission" date="2021-10" db="EMBL/GenBank/DDBJ databases">
        <title>The complete genome sequence of Leeia sp. TBRC 13508.</title>
        <authorList>
            <person name="Charoenyingcharoen P."/>
            <person name="Yukphan P."/>
        </authorList>
    </citation>
    <scope>NUCLEOTIDE SEQUENCE</scope>
    <source>
        <strain evidence="2">TBRC 13508</strain>
    </source>
</reference>
<evidence type="ECO:0008006" key="4">
    <source>
        <dbReference type="Google" id="ProtNLM"/>
    </source>
</evidence>
<dbReference type="Proteomes" id="UP001165395">
    <property type="component" value="Unassembled WGS sequence"/>
</dbReference>
<feature type="transmembrane region" description="Helical" evidence="1">
    <location>
        <begin position="12"/>
        <end position="31"/>
    </location>
</feature>
<keyword evidence="1" id="KW-1133">Transmembrane helix</keyword>
<keyword evidence="1" id="KW-0472">Membrane</keyword>
<comment type="caution">
    <text evidence="2">The sequence shown here is derived from an EMBL/GenBank/DDBJ whole genome shotgun (WGS) entry which is preliminary data.</text>
</comment>
<sequence length="48" mass="5752">MKSKRTLSTNKLTWLLLAIWLMYSMVALYWFHRQNPVFGAICRAFTNE</sequence>
<dbReference type="RefSeq" id="WP_227179202.1">
    <property type="nucleotide sequence ID" value="NZ_JAJBZT010000002.1"/>
</dbReference>
<evidence type="ECO:0000256" key="1">
    <source>
        <dbReference type="SAM" id="Phobius"/>
    </source>
</evidence>
<gene>
    <name evidence="2" type="ORF">LIN78_05225</name>
</gene>